<keyword evidence="3" id="KW-0479">Metal-binding</keyword>
<proteinExistence type="inferred from homology"/>
<dbReference type="Gene3D" id="1.10.40.50">
    <property type="entry name" value="Probable gtpase engc, domain 3"/>
    <property type="match status" value="1"/>
</dbReference>
<evidence type="ECO:0000313" key="7">
    <source>
        <dbReference type="EMBL" id="GAA4362481.1"/>
    </source>
</evidence>
<keyword evidence="3" id="KW-0694">RNA-binding</keyword>
<keyword evidence="3" id="KW-0862">Zinc</keyword>
<evidence type="ECO:0000256" key="1">
    <source>
        <dbReference type="ARBA" id="ARBA00022741"/>
    </source>
</evidence>
<keyword evidence="3" id="KW-0699">rRNA-binding</keyword>
<dbReference type="PANTHER" id="PTHR32120">
    <property type="entry name" value="SMALL RIBOSOMAL SUBUNIT BIOGENESIS GTPASE RSGA"/>
    <property type="match status" value="1"/>
</dbReference>
<dbReference type="Gene3D" id="3.40.50.300">
    <property type="entry name" value="P-loop containing nucleotide triphosphate hydrolases"/>
    <property type="match status" value="1"/>
</dbReference>
<dbReference type="HAMAP" id="MF_01820">
    <property type="entry name" value="GTPase_RsgA"/>
    <property type="match status" value="1"/>
</dbReference>
<dbReference type="InterPro" id="IPR010914">
    <property type="entry name" value="RsgA_GTPase_dom"/>
</dbReference>
<feature type="region of interest" description="Disordered" evidence="4">
    <location>
        <begin position="1"/>
        <end position="27"/>
    </location>
</feature>
<dbReference type="InterPro" id="IPR004881">
    <property type="entry name" value="Ribosome_biogen_GTPase_RsgA"/>
</dbReference>
<feature type="binding site" evidence="3">
    <location>
        <position position="281"/>
    </location>
    <ligand>
        <name>Zn(2+)</name>
        <dbReference type="ChEBI" id="CHEBI:29105"/>
    </ligand>
</feature>
<evidence type="ECO:0000256" key="3">
    <source>
        <dbReference type="HAMAP-Rule" id="MF_01820"/>
    </source>
</evidence>
<keyword evidence="3" id="KW-0378">Hydrolase</keyword>
<comment type="subcellular location">
    <subcellularLocation>
        <location evidence="3">Cytoplasm</location>
    </subcellularLocation>
</comment>
<dbReference type="PANTHER" id="PTHR32120:SF11">
    <property type="entry name" value="SMALL RIBOSOMAL SUBUNIT BIOGENESIS GTPASE RSGA 1, MITOCHONDRIAL-RELATED"/>
    <property type="match status" value="1"/>
</dbReference>
<feature type="domain" description="CP-type G" evidence="6">
    <location>
        <begin position="89"/>
        <end position="257"/>
    </location>
</feature>
<keyword evidence="1 3" id="KW-0547">Nucleotide-binding</keyword>
<dbReference type="PROSITE" id="PS50936">
    <property type="entry name" value="ENGC_GTPASE"/>
    <property type="match status" value="1"/>
</dbReference>
<organism evidence="7 8">
    <name type="scientific">Kangiella marina</name>
    <dbReference type="NCBI Taxonomy" id="1079178"/>
    <lineage>
        <taxon>Bacteria</taxon>
        <taxon>Pseudomonadati</taxon>
        <taxon>Pseudomonadota</taxon>
        <taxon>Gammaproteobacteria</taxon>
        <taxon>Kangiellales</taxon>
        <taxon>Kangiellaceae</taxon>
        <taxon>Kangiella</taxon>
    </lineage>
</organism>
<feature type="binding site" evidence="3">
    <location>
        <position position="286"/>
    </location>
    <ligand>
        <name>Zn(2+)</name>
        <dbReference type="ChEBI" id="CHEBI:29105"/>
    </ligand>
</feature>
<feature type="compositionally biased region" description="Basic residues" evidence="4">
    <location>
        <begin position="1"/>
        <end position="10"/>
    </location>
</feature>
<evidence type="ECO:0000256" key="2">
    <source>
        <dbReference type="ARBA" id="ARBA00023134"/>
    </source>
</evidence>
<dbReference type="Gene3D" id="2.40.50.140">
    <property type="entry name" value="Nucleic acid-binding proteins"/>
    <property type="match status" value="1"/>
</dbReference>
<dbReference type="InterPro" id="IPR030378">
    <property type="entry name" value="G_CP_dom"/>
</dbReference>
<dbReference type="NCBIfam" id="NF008931">
    <property type="entry name" value="PRK12288.1"/>
    <property type="match status" value="1"/>
</dbReference>
<keyword evidence="8" id="KW-1185">Reference proteome</keyword>
<keyword evidence="2 3" id="KW-0342">GTP-binding</keyword>
<keyword evidence="3" id="KW-0690">Ribosome biogenesis</keyword>
<sequence>MGKKRKHNKQQRQDNLDDAKVNSEELGPEEEGIVISRFGQQVDIADHNFETIRCFLRRAKEVPVVGDKAIFQRQEKLDTGVLVRFEERTSLLKRPTPHHGIKPVAANIDLVALLLAPELGFSEMLLDRYLVAAESSKIPVWLVFNKWDLLNNEERDEIQSRLKTYQDIGYPIYFISAKQGHQVDKLVEDLRGKQLLLAGQSGVGKSTLIKYLFPDLEVVTADISETSGLGTHTTTASRLYKLDDETFLVDSPGVREFGLWHLEDHDIQQGFVEIYKLAENCKFRNCKHIKEPGCAVLDAAKEGKIAKSRMKNYHHLIQNYDQQFS</sequence>
<feature type="binding site" evidence="3">
    <location>
        <begin position="145"/>
        <end position="148"/>
    </location>
    <ligand>
        <name>GTP</name>
        <dbReference type="ChEBI" id="CHEBI:37565"/>
    </ligand>
</feature>
<evidence type="ECO:0000313" key="8">
    <source>
        <dbReference type="Proteomes" id="UP001501011"/>
    </source>
</evidence>
<feature type="binding site" evidence="3">
    <location>
        <begin position="199"/>
        <end position="207"/>
    </location>
    <ligand>
        <name>GTP</name>
        <dbReference type="ChEBI" id="CHEBI:37565"/>
    </ligand>
</feature>
<comment type="subunit">
    <text evidence="3">Monomer. Associates with 30S ribosomal subunit, binds 16S rRNA.</text>
</comment>
<feature type="domain" description="EngC GTPase" evidence="5">
    <location>
        <begin position="106"/>
        <end position="255"/>
    </location>
</feature>
<accession>A0ABP8IM39</accession>
<comment type="function">
    <text evidence="3">One of several proteins that assist in the late maturation steps of the functional core of the 30S ribosomal subunit. Helps release RbfA from mature subunits. May play a role in the assembly of ribosomal proteins into the subunit. Circularly permuted GTPase that catalyzes slow GTP hydrolysis, GTPase activity is stimulated by the 30S ribosomal subunit.</text>
</comment>
<dbReference type="EMBL" id="BAABFV010000002">
    <property type="protein sequence ID" value="GAA4362481.1"/>
    <property type="molecule type" value="Genomic_DNA"/>
</dbReference>
<dbReference type="InterPro" id="IPR012340">
    <property type="entry name" value="NA-bd_OB-fold"/>
</dbReference>
<feature type="compositionally biased region" description="Basic and acidic residues" evidence="4">
    <location>
        <begin position="11"/>
        <end position="23"/>
    </location>
</feature>
<dbReference type="PROSITE" id="PS51721">
    <property type="entry name" value="G_CP"/>
    <property type="match status" value="1"/>
</dbReference>
<reference evidence="8" key="1">
    <citation type="journal article" date="2019" name="Int. J. Syst. Evol. Microbiol.">
        <title>The Global Catalogue of Microorganisms (GCM) 10K type strain sequencing project: providing services to taxonomists for standard genome sequencing and annotation.</title>
        <authorList>
            <consortium name="The Broad Institute Genomics Platform"/>
            <consortium name="The Broad Institute Genome Sequencing Center for Infectious Disease"/>
            <person name="Wu L."/>
            <person name="Ma J."/>
        </authorList>
    </citation>
    <scope>NUCLEOTIDE SEQUENCE [LARGE SCALE GENOMIC DNA]</scope>
    <source>
        <strain evidence="8">JCM 17728</strain>
    </source>
</reference>
<dbReference type="CDD" id="cd01854">
    <property type="entry name" value="YjeQ_EngC"/>
    <property type="match status" value="1"/>
</dbReference>
<feature type="binding site" evidence="3">
    <location>
        <position position="288"/>
    </location>
    <ligand>
        <name>Zn(2+)</name>
        <dbReference type="ChEBI" id="CHEBI:29105"/>
    </ligand>
</feature>
<name>A0ABP8IM39_9GAMM</name>
<dbReference type="Pfam" id="PF03193">
    <property type="entry name" value="RsgA_GTPase"/>
    <property type="match status" value="1"/>
</dbReference>
<dbReference type="EC" id="3.6.1.-" evidence="3"/>
<protein>
    <recommendedName>
        <fullName evidence="3">Small ribosomal subunit biogenesis GTPase RsgA</fullName>
        <ecNumber evidence="3">3.6.1.-</ecNumber>
    </recommendedName>
</protein>
<evidence type="ECO:0000256" key="4">
    <source>
        <dbReference type="SAM" id="MobiDB-lite"/>
    </source>
</evidence>
<gene>
    <name evidence="3 7" type="primary">rsgA</name>
    <name evidence="7" type="ORF">GCM10023151_16690</name>
</gene>
<dbReference type="NCBIfam" id="TIGR00157">
    <property type="entry name" value="ribosome small subunit-dependent GTPase A"/>
    <property type="match status" value="1"/>
</dbReference>
<comment type="similarity">
    <text evidence="3">Belongs to the TRAFAC class YlqF/YawG GTPase family. RsgA subfamily.</text>
</comment>
<dbReference type="Proteomes" id="UP001501011">
    <property type="component" value="Unassembled WGS sequence"/>
</dbReference>
<evidence type="ECO:0000259" key="6">
    <source>
        <dbReference type="PROSITE" id="PS51721"/>
    </source>
</evidence>
<dbReference type="InterPro" id="IPR027417">
    <property type="entry name" value="P-loop_NTPase"/>
</dbReference>
<evidence type="ECO:0000259" key="5">
    <source>
        <dbReference type="PROSITE" id="PS50936"/>
    </source>
</evidence>
<comment type="caution">
    <text evidence="7">The sequence shown here is derived from an EMBL/GenBank/DDBJ whole genome shotgun (WGS) entry which is preliminary data.</text>
</comment>
<dbReference type="RefSeq" id="WP_345292772.1">
    <property type="nucleotide sequence ID" value="NZ_BAABFV010000002.1"/>
</dbReference>
<keyword evidence="3" id="KW-0963">Cytoplasm</keyword>
<comment type="cofactor">
    <cofactor evidence="3">
        <name>Zn(2+)</name>
        <dbReference type="ChEBI" id="CHEBI:29105"/>
    </cofactor>
    <text evidence="3">Binds 1 zinc ion per subunit.</text>
</comment>
<feature type="binding site" evidence="3">
    <location>
        <position position="294"/>
    </location>
    <ligand>
        <name>Zn(2+)</name>
        <dbReference type="ChEBI" id="CHEBI:29105"/>
    </ligand>
</feature>
<dbReference type="SUPFAM" id="SSF52540">
    <property type="entry name" value="P-loop containing nucleoside triphosphate hydrolases"/>
    <property type="match status" value="1"/>
</dbReference>